<evidence type="ECO:0000256" key="1">
    <source>
        <dbReference type="ARBA" id="ARBA00023125"/>
    </source>
</evidence>
<reference evidence="5 6" key="1">
    <citation type="submission" date="2017-02" db="EMBL/GenBank/DDBJ databases">
        <authorList>
            <person name="Peterson S.W."/>
        </authorList>
    </citation>
    <scope>NUCLEOTIDE SEQUENCE [LARGE SCALE GENOMIC DNA]</scope>
    <source>
        <strain evidence="5 6">CECT 9189</strain>
    </source>
</reference>
<dbReference type="InterPro" id="IPR036388">
    <property type="entry name" value="WH-like_DNA-bd_sf"/>
</dbReference>
<evidence type="ECO:0000259" key="4">
    <source>
        <dbReference type="PROSITE" id="PS51755"/>
    </source>
</evidence>
<dbReference type="Proteomes" id="UP000191116">
    <property type="component" value="Unassembled WGS sequence"/>
</dbReference>
<keyword evidence="3" id="KW-0812">Transmembrane</keyword>
<dbReference type="Gene3D" id="1.10.10.10">
    <property type="entry name" value="Winged helix-like DNA-binding domain superfamily/Winged helix DNA-binding domain"/>
    <property type="match status" value="1"/>
</dbReference>
<dbReference type="OrthoDB" id="799930at2"/>
<dbReference type="SMART" id="SM00862">
    <property type="entry name" value="Trans_reg_C"/>
    <property type="match status" value="1"/>
</dbReference>
<dbReference type="RefSeq" id="WP_080175172.1">
    <property type="nucleotide sequence ID" value="NZ_AP024854.1"/>
</dbReference>
<dbReference type="GO" id="GO:0000160">
    <property type="term" value="P:phosphorelay signal transduction system"/>
    <property type="evidence" value="ECO:0007669"/>
    <property type="project" value="InterPro"/>
</dbReference>
<accession>A0A1T4TQQ3</accession>
<dbReference type="CDD" id="cd00383">
    <property type="entry name" value="trans_reg_C"/>
    <property type="match status" value="1"/>
</dbReference>
<evidence type="ECO:0000313" key="5">
    <source>
        <dbReference type="EMBL" id="SKA42785.1"/>
    </source>
</evidence>
<gene>
    <name evidence="5" type="ORF">CZ814_02396</name>
</gene>
<dbReference type="PROSITE" id="PS51755">
    <property type="entry name" value="OMPR_PHOB"/>
    <property type="match status" value="1"/>
</dbReference>
<keyword evidence="1 2" id="KW-0238">DNA-binding</keyword>
<organism evidence="5 6">
    <name type="scientific">Photobacterium toruni</name>
    <dbReference type="NCBI Taxonomy" id="1935446"/>
    <lineage>
        <taxon>Bacteria</taxon>
        <taxon>Pseudomonadati</taxon>
        <taxon>Pseudomonadota</taxon>
        <taxon>Gammaproteobacteria</taxon>
        <taxon>Vibrionales</taxon>
        <taxon>Vibrionaceae</taxon>
        <taxon>Photobacterium</taxon>
    </lineage>
</organism>
<dbReference type="SUPFAM" id="SSF46894">
    <property type="entry name" value="C-terminal effector domain of the bipartite response regulators"/>
    <property type="match status" value="1"/>
</dbReference>
<dbReference type="AlphaFoldDB" id="A0A1T4TQQ3"/>
<protein>
    <submittedName>
        <fullName evidence="5">DNA-binding transcriptional activator CadC</fullName>
    </submittedName>
</protein>
<dbReference type="InterPro" id="IPR001867">
    <property type="entry name" value="OmpR/PhoB-type_DNA-bd"/>
</dbReference>
<dbReference type="InterPro" id="IPR016032">
    <property type="entry name" value="Sig_transdc_resp-reg_C-effctor"/>
</dbReference>
<feature type="DNA-binding region" description="OmpR/PhoB-type" evidence="2">
    <location>
        <begin position="7"/>
        <end position="106"/>
    </location>
</feature>
<evidence type="ECO:0000256" key="2">
    <source>
        <dbReference type="PROSITE-ProRule" id="PRU01091"/>
    </source>
</evidence>
<dbReference type="Pfam" id="PF00486">
    <property type="entry name" value="Trans_reg_C"/>
    <property type="match status" value="1"/>
</dbReference>
<keyword evidence="3" id="KW-0472">Membrane</keyword>
<evidence type="ECO:0000256" key="3">
    <source>
        <dbReference type="SAM" id="Phobius"/>
    </source>
</evidence>
<name>A0A1T4TQQ3_9GAMM</name>
<dbReference type="GO" id="GO:0003677">
    <property type="term" value="F:DNA binding"/>
    <property type="evidence" value="ECO:0007669"/>
    <property type="project" value="UniProtKB-UniRule"/>
</dbReference>
<feature type="domain" description="OmpR/PhoB-type" evidence="4">
    <location>
        <begin position="7"/>
        <end position="106"/>
    </location>
</feature>
<keyword evidence="3" id="KW-1133">Transmembrane helix</keyword>
<feature type="transmembrane region" description="Helical" evidence="3">
    <location>
        <begin position="169"/>
        <end position="190"/>
    </location>
</feature>
<proteinExistence type="predicted"/>
<sequence>MTDEINGGCKRLGRFDVDFTNRTITRISDGAFIKTSRSEILIFTLLAESANNTIYREVLLVECWQGKIVTNNSLTVAIKNLRTAFAQIGEHKIITTEPKLGYCIRQLVLIDDGSHPPKNDILTKENKKAQIQILQEEQPAISIEKKEDLINKELKNVTIKRISLSNIKFFDVIIIITFFFLTLIACYRFLFFIDTTSVEGLPVIYNGIDLPKPVQNAILQNDDSNISQWYAFPISKGCNYYQLFSVNNGHFVDYSSSVKQEICSDK</sequence>
<dbReference type="GO" id="GO:0006355">
    <property type="term" value="P:regulation of DNA-templated transcription"/>
    <property type="evidence" value="ECO:0007669"/>
    <property type="project" value="InterPro"/>
</dbReference>
<dbReference type="EMBL" id="FUWP01000013">
    <property type="protein sequence ID" value="SKA42785.1"/>
    <property type="molecule type" value="Genomic_DNA"/>
</dbReference>
<evidence type="ECO:0000313" key="6">
    <source>
        <dbReference type="Proteomes" id="UP000191116"/>
    </source>
</evidence>